<feature type="domain" description="Secretion system C-terminal sorting" evidence="2">
    <location>
        <begin position="411"/>
        <end position="476"/>
    </location>
</feature>
<evidence type="ECO:0000313" key="4">
    <source>
        <dbReference type="EMBL" id="CAG5071327.1"/>
    </source>
</evidence>
<dbReference type="Pfam" id="PF18962">
    <property type="entry name" value="Por_Secre_tail"/>
    <property type="match status" value="1"/>
</dbReference>
<gene>
    <name evidence="4" type="ORF">DYBT9623_03396</name>
</gene>
<accession>A0ABN7RBH3</accession>
<keyword evidence="1" id="KW-0732">Signal</keyword>
<feature type="chain" id="PRO_5045317968" description="Por secretion system C-terminal sorting domain-containing protein" evidence="1">
    <location>
        <begin position="19"/>
        <end position="489"/>
    </location>
</feature>
<proteinExistence type="predicted"/>
<keyword evidence="5" id="KW-1185">Reference proteome</keyword>
<feature type="domain" description="PKD-like" evidence="3">
    <location>
        <begin position="149"/>
        <end position="209"/>
    </location>
</feature>
<organism evidence="4 5">
    <name type="scientific">Dyadobacter linearis</name>
    <dbReference type="NCBI Taxonomy" id="2823330"/>
    <lineage>
        <taxon>Bacteria</taxon>
        <taxon>Pseudomonadati</taxon>
        <taxon>Bacteroidota</taxon>
        <taxon>Cytophagia</taxon>
        <taxon>Cytophagales</taxon>
        <taxon>Spirosomataceae</taxon>
        <taxon>Dyadobacter</taxon>
    </lineage>
</organism>
<protein>
    <recommendedName>
        <fullName evidence="6">Por secretion system C-terminal sorting domain-containing protein</fullName>
    </recommendedName>
</protein>
<name>A0ABN7RBH3_9BACT</name>
<evidence type="ECO:0008006" key="6">
    <source>
        <dbReference type="Google" id="ProtNLM"/>
    </source>
</evidence>
<dbReference type="Pfam" id="PF19408">
    <property type="entry name" value="PKD_6"/>
    <property type="match status" value="1"/>
</dbReference>
<evidence type="ECO:0000256" key="1">
    <source>
        <dbReference type="SAM" id="SignalP"/>
    </source>
</evidence>
<evidence type="ECO:0000313" key="5">
    <source>
        <dbReference type="Proteomes" id="UP000679725"/>
    </source>
</evidence>
<dbReference type="InterPro" id="IPR026444">
    <property type="entry name" value="Secre_tail"/>
</dbReference>
<reference evidence="4 5" key="1">
    <citation type="submission" date="2021-04" db="EMBL/GenBank/DDBJ databases">
        <authorList>
            <person name="Rodrigo-Torres L."/>
            <person name="Arahal R. D."/>
            <person name="Lucena T."/>
        </authorList>
    </citation>
    <scope>NUCLEOTIDE SEQUENCE [LARGE SCALE GENOMIC DNA]</scope>
    <source>
        <strain evidence="4 5">CECT 9623</strain>
    </source>
</reference>
<dbReference type="EMBL" id="CAJRAU010000004">
    <property type="protein sequence ID" value="CAG5071327.1"/>
    <property type="molecule type" value="Genomic_DNA"/>
</dbReference>
<dbReference type="Proteomes" id="UP000679725">
    <property type="component" value="Unassembled WGS sequence"/>
</dbReference>
<sequence>MSALSLAKILLVSSCVFFQTVVMGQTVNINCGPNGCNSALPDQTAYNYVAKISSFGNCSTGDFCKFKWEVTNGTITQTNSSTYEGDGYIAIDVKWHNVNGNGIIKVTTAKPASTDDKCETCPVGLTVTKTIPIKYLGTPGNIKINGVAYTGSHQFSCGTAPITVSVTPATNATNYAWTCPAGWVKSGSGASITLTPTKNTGGTIKVVASRGDVLNLETVSQLTITRPLPTKPVINSGDILLCNPKTITASAINASSYNWVTTGGITANSGNTNTAQITGVSSGTVKVSATSAVCGVTSAFSNTINVKRSAPLAAALLVTENGGGSPDFMCNGSGVSLHAETAEPGTIFSSWVSSDPANTILNFNGGSAYFNSYVNSCYGVTVVASNCFGSVQKGITICVDNCIKPTPTPDIYPNPASDYIDIALDERDSVEIPERIKIVSEVGSRELKSVNVVTDGMLRLNVSDLPRGVYQVLFIYRNIESKNARIVLE</sequence>
<feature type="signal peptide" evidence="1">
    <location>
        <begin position="1"/>
        <end position="18"/>
    </location>
</feature>
<evidence type="ECO:0000259" key="3">
    <source>
        <dbReference type="Pfam" id="PF19408"/>
    </source>
</evidence>
<dbReference type="RefSeq" id="WP_215234703.1">
    <property type="nucleotide sequence ID" value="NZ_CAJRAU010000004.1"/>
</dbReference>
<evidence type="ECO:0000259" key="2">
    <source>
        <dbReference type="Pfam" id="PF18962"/>
    </source>
</evidence>
<dbReference type="InterPro" id="IPR045829">
    <property type="entry name" value="PKD_6"/>
</dbReference>
<comment type="caution">
    <text evidence="4">The sequence shown here is derived from an EMBL/GenBank/DDBJ whole genome shotgun (WGS) entry which is preliminary data.</text>
</comment>